<organism evidence="1 2">
    <name type="scientific">Tulasnella calospora MUT 4182</name>
    <dbReference type="NCBI Taxonomy" id="1051891"/>
    <lineage>
        <taxon>Eukaryota</taxon>
        <taxon>Fungi</taxon>
        <taxon>Dikarya</taxon>
        <taxon>Basidiomycota</taxon>
        <taxon>Agaricomycotina</taxon>
        <taxon>Agaricomycetes</taxon>
        <taxon>Cantharellales</taxon>
        <taxon>Tulasnellaceae</taxon>
        <taxon>Tulasnella</taxon>
    </lineage>
</organism>
<dbReference type="HOGENOM" id="CLU_2869291_0_0_1"/>
<dbReference type="AlphaFoldDB" id="A0A0C3QK35"/>
<dbReference type="OrthoDB" id="3299686at2759"/>
<evidence type="ECO:0000313" key="1">
    <source>
        <dbReference type="EMBL" id="KIO32780.1"/>
    </source>
</evidence>
<sequence length="64" mass="6986">MATLIVGWLCAFHDPVEGGGSIFSLLRNGSFVIMEPSKSEDSQTQTETQHCIARAISYPSRARS</sequence>
<accession>A0A0C3QK35</accession>
<reference evidence="1 2" key="1">
    <citation type="submission" date="2014-04" db="EMBL/GenBank/DDBJ databases">
        <authorList>
            <consortium name="DOE Joint Genome Institute"/>
            <person name="Kuo A."/>
            <person name="Girlanda M."/>
            <person name="Perotto S."/>
            <person name="Kohler A."/>
            <person name="Nagy L.G."/>
            <person name="Floudas D."/>
            <person name="Copeland A."/>
            <person name="Barry K.W."/>
            <person name="Cichocki N."/>
            <person name="Veneault-Fourrey C."/>
            <person name="LaButti K."/>
            <person name="Lindquist E.A."/>
            <person name="Lipzen A."/>
            <person name="Lundell T."/>
            <person name="Morin E."/>
            <person name="Murat C."/>
            <person name="Sun H."/>
            <person name="Tunlid A."/>
            <person name="Henrissat B."/>
            <person name="Grigoriev I.V."/>
            <person name="Hibbett D.S."/>
            <person name="Martin F."/>
            <person name="Nordberg H.P."/>
            <person name="Cantor M.N."/>
            <person name="Hua S.X."/>
        </authorList>
    </citation>
    <scope>NUCLEOTIDE SEQUENCE [LARGE SCALE GENOMIC DNA]</scope>
    <source>
        <strain evidence="1 2">MUT 4182</strain>
    </source>
</reference>
<evidence type="ECO:0000313" key="2">
    <source>
        <dbReference type="Proteomes" id="UP000054248"/>
    </source>
</evidence>
<dbReference type="EMBL" id="KN822952">
    <property type="protein sequence ID" value="KIO32780.1"/>
    <property type="molecule type" value="Genomic_DNA"/>
</dbReference>
<proteinExistence type="predicted"/>
<name>A0A0C3QK35_9AGAM</name>
<protein>
    <submittedName>
        <fullName evidence="1">Uncharacterized protein</fullName>
    </submittedName>
</protein>
<keyword evidence="2" id="KW-1185">Reference proteome</keyword>
<gene>
    <name evidence="1" type="ORF">M407DRAFT_241255</name>
</gene>
<dbReference type="Proteomes" id="UP000054248">
    <property type="component" value="Unassembled WGS sequence"/>
</dbReference>
<reference evidence="2" key="2">
    <citation type="submission" date="2015-01" db="EMBL/GenBank/DDBJ databases">
        <title>Evolutionary Origins and Diversification of the Mycorrhizal Mutualists.</title>
        <authorList>
            <consortium name="DOE Joint Genome Institute"/>
            <consortium name="Mycorrhizal Genomics Consortium"/>
            <person name="Kohler A."/>
            <person name="Kuo A."/>
            <person name="Nagy L.G."/>
            <person name="Floudas D."/>
            <person name="Copeland A."/>
            <person name="Barry K.W."/>
            <person name="Cichocki N."/>
            <person name="Veneault-Fourrey C."/>
            <person name="LaButti K."/>
            <person name="Lindquist E.A."/>
            <person name="Lipzen A."/>
            <person name="Lundell T."/>
            <person name="Morin E."/>
            <person name="Murat C."/>
            <person name="Riley R."/>
            <person name="Ohm R."/>
            <person name="Sun H."/>
            <person name="Tunlid A."/>
            <person name="Henrissat B."/>
            <person name="Grigoriev I.V."/>
            <person name="Hibbett D.S."/>
            <person name="Martin F."/>
        </authorList>
    </citation>
    <scope>NUCLEOTIDE SEQUENCE [LARGE SCALE GENOMIC DNA]</scope>
    <source>
        <strain evidence="2">MUT 4182</strain>
    </source>
</reference>